<sequence length="294" mass="33812">MDSVPYAFIDSVVELFDGRRTLNPLAQEVKHPLWKANEALNLFPKKKGVYTVGDLGPIRKNRRFARIIEITDDFFDSEDIDPQEDEEATKLLEAVVSQFESSSRLNSTIFSCLETQQFLLNSLAEKARLASIYLCYFGQASLDLLERQIRHSPFLKSVTLVYRNWPESVLPLITTFCLKGRPGHPVTMTLHACKLVSGSYIQNLFKLWQANGNLHFSLKSSIAIVDAHQLTDKGILNKQIQYRSEHYFKHETKKSVAYFKLHEHIGFTLKFYTCACGLSRPCTLKERYPNLHEF</sequence>
<evidence type="ECO:0000313" key="1">
    <source>
        <dbReference type="Proteomes" id="UP000095287"/>
    </source>
</evidence>
<keyword evidence="1" id="KW-1185">Reference proteome</keyword>
<organism evidence="1 2">
    <name type="scientific">Steinernema glaseri</name>
    <dbReference type="NCBI Taxonomy" id="37863"/>
    <lineage>
        <taxon>Eukaryota</taxon>
        <taxon>Metazoa</taxon>
        <taxon>Ecdysozoa</taxon>
        <taxon>Nematoda</taxon>
        <taxon>Chromadorea</taxon>
        <taxon>Rhabditida</taxon>
        <taxon>Tylenchina</taxon>
        <taxon>Panagrolaimomorpha</taxon>
        <taxon>Strongyloidoidea</taxon>
        <taxon>Steinernematidae</taxon>
        <taxon>Steinernema</taxon>
    </lineage>
</organism>
<protein>
    <submittedName>
        <fullName evidence="2">Lysosomal trafficking regulator lyst</fullName>
    </submittedName>
</protein>
<dbReference type="WBParaSite" id="L893_g32406.t1">
    <property type="protein sequence ID" value="L893_g32406.t1"/>
    <property type="gene ID" value="L893_g32406"/>
</dbReference>
<reference evidence="2" key="1">
    <citation type="submission" date="2016-11" db="UniProtKB">
        <authorList>
            <consortium name="WormBaseParasite"/>
        </authorList>
    </citation>
    <scope>IDENTIFICATION</scope>
</reference>
<dbReference type="AlphaFoldDB" id="A0A1I8A3T5"/>
<evidence type="ECO:0000313" key="2">
    <source>
        <dbReference type="WBParaSite" id="L893_g32406.t1"/>
    </source>
</evidence>
<dbReference type="Proteomes" id="UP000095287">
    <property type="component" value="Unplaced"/>
</dbReference>
<proteinExistence type="predicted"/>
<name>A0A1I8A3T5_9BILA</name>
<accession>A0A1I8A3T5</accession>